<dbReference type="EMBL" id="CP017560">
    <property type="protein sequence ID" value="AOV09274.1"/>
    <property type="molecule type" value="Genomic_DNA"/>
</dbReference>
<keyword evidence="3" id="KW-0121">Carboxypeptidase</keyword>
<dbReference type="PANTHER" id="PTHR30023:SF0">
    <property type="entry name" value="PENICILLIN-SENSITIVE CARBOXYPEPTIDASE A"/>
    <property type="match status" value="1"/>
</dbReference>
<dbReference type="Proteomes" id="UP000185746">
    <property type="component" value="Chromosome"/>
</dbReference>
<proteinExistence type="inferred from homology"/>
<dbReference type="GO" id="GO:0006508">
    <property type="term" value="P:proteolysis"/>
    <property type="evidence" value="ECO:0007669"/>
    <property type="project" value="InterPro"/>
</dbReference>
<evidence type="ECO:0000313" key="4">
    <source>
        <dbReference type="Proteomes" id="UP000185746"/>
    </source>
</evidence>
<dbReference type="PRINTS" id="PR00922">
    <property type="entry name" value="DADACBPTASE3"/>
</dbReference>
<evidence type="ECO:0000256" key="2">
    <source>
        <dbReference type="ARBA" id="ARBA00022801"/>
    </source>
</evidence>
<dbReference type="NCBIfam" id="TIGR00666">
    <property type="entry name" value="PBP4"/>
    <property type="match status" value="1"/>
</dbReference>
<comment type="similarity">
    <text evidence="1">Belongs to the peptidase S13 family.</text>
</comment>
<dbReference type="Pfam" id="PF02113">
    <property type="entry name" value="Peptidase_S13"/>
    <property type="match status" value="1"/>
</dbReference>
<keyword evidence="3" id="KW-0645">Protease</keyword>
<accession>A0A1D8JKN6</accession>
<evidence type="ECO:0000256" key="1">
    <source>
        <dbReference type="ARBA" id="ARBA00006096"/>
    </source>
</evidence>
<dbReference type="Gene3D" id="3.50.80.20">
    <property type="entry name" value="D-Ala-D-Ala carboxypeptidase C, peptidase S13"/>
    <property type="match status" value="1"/>
</dbReference>
<dbReference type="GO" id="GO:0004185">
    <property type="term" value="F:serine-type carboxypeptidase activity"/>
    <property type="evidence" value="ECO:0007669"/>
    <property type="project" value="InterPro"/>
</dbReference>
<dbReference type="InterPro" id="IPR012338">
    <property type="entry name" value="Beta-lactam/transpept-like"/>
</dbReference>
<dbReference type="KEGG" id="surl:BI350_15300"/>
<gene>
    <name evidence="3" type="ORF">BI350_15300</name>
</gene>
<dbReference type="SUPFAM" id="SSF56601">
    <property type="entry name" value="beta-lactamase/transpeptidase-like"/>
    <property type="match status" value="1"/>
</dbReference>
<sequence length="467" mass="50793">MVVASIIPFTNAEANSSLTLTVNQQLAGTKFSMAIRDLHSGNLVYEYNGNNRISPASTLKPLTAAAAMNVLGEDYFFSTQMLMDGTIQNGVLHGNLYLRGEGDPTLQVKDFVTFSNTLKRLGIKQINGNIYGDETWFSGSRLSPGIHPNDETFYYAAPISAITTSPDNDYDVSTVIVTATASKVGSVPSISVHPNLSGLRIINSAKTGSRGSRNTLTIRRKHGTNQVIVSGNLPQGTGKKEWVTMFNPTLSTLHSFKNTLVAQGIQFANGSTVTYAKVPTGAVSLGTKRSLTLKQLMPTFMKLSNNGIADILVKTMGKRVHGTGDWEHGIQVIRTYGQSIGLGMDEWNFEDGSGMSHSNKVNAIQQTLFLVKQPHEAHYATLLNSFPNGGNSNRLVGGTLRNRFTETAYRNRVIAKTGSLNGVTALSGYTRASSGKWYAYSILVEHRKGVYYARQVDTITKKIISTY</sequence>
<dbReference type="Gene3D" id="3.40.710.10">
    <property type="entry name" value="DD-peptidase/beta-lactamase superfamily"/>
    <property type="match status" value="2"/>
</dbReference>
<dbReference type="AlphaFoldDB" id="A0A1D8JKN6"/>
<name>A0A1D8JKN6_9BACL</name>
<protein>
    <submittedName>
        <fullName evidence="3">D-alanyl-D-alanine carboxypeptidase/D-alanyl-D-alanine-endopeptidase</fullName>
    </submittedName>
</protein>
<dbReference type="GO" id="GO:0000270">
    <property type="term" value="P:peptidoglycan metabolic process"/>
    <property type="evidence" value="ECO:0007669"/>
    <property type="project" value="TreeGrafter"/>
</dbReference>
<dbReference type="InterPro" id="IPR000667">
    <property type="entry name" value="Peptidase_S13"/>
</dbReference>
<organism evidence="3 4">
    <name type="scientific">Sporosarcina ureilytica</name>
    <dbReference type="NCBI Taxonomy" id="298596"/>
    <lineage>
        <taxon>Bacteria</taxon>
        <taxon>Bacillati</taxon>
        <taxon>Bacillota</taxon>
        <taxon>Bacilli</taxon>
        <taxon>Bacillales</taxon>
        <taxon>Caryophanaceae</taxon>
        <taxon>Sporosarcina</taxon>
    </lineage>
</organism>
<reference evidence="3 4" key="1">
    <citation type="submission" date="2016-09" db="EMBL/GenBank/DDBJ databases">
        <title>Complete genome sequence of the Lysinibacillus sphaericus LMG 22257, a specie of Bacillus with ureolytic activity that can effectively biodeposit calcium carbonate.</title>
        <authorList>
            <person name="Yan W."/>
        </authorList>
    </citation>
    <scope>NUCLEOTIDE SEQUENCE [LARGE SCALE GENOMIC DNA]</scope>
    <source>
        <strain evidence="3 4">LMG 22257</strain>
    </source>
</reference>
<dbReference type="PANTHER" id="PTHR30023">
    <property type="entry name" value="D-ALANYL-D-ALANINE CARBOXYPEPTIDASE"/>
    <property type="match status" value="1"/>
</dbReference>
<evidence type="ECO:0000313" key="3">
    <source>
        <dbReference type="EMBL" id="AOV09274.1"/>
    </source>
</evidence>
<keyword evidence="2" id="KW-0378">Hydrolase</keyword>
<keyword evidence="4" id="KW-1185">Reference proteome</keyword>